<evidence type="ECO:0000256" key="1">
    <source>
        <dbReference type="SAM" id="MobiDB-lite"/>
    </source>
</evidence>
<dbReference type="SUPFAM" id="SSF54529">
    <property type="entry name" value="Mitochondrial glycoprotein MAM33-like"/>
    <property type="match status" value="1"/>
</dbReference>
<dbReference type="InterPro" id="IPR036561">
    <property type="entry name" value="MAM33_sf"/>
</dbReference>
<name>A0A2D3V1T0_9PEZI</name>
<gene>
    <name evidence="2" type="ORF">RCC_09070</name>
</gene>
<dbReference type="AlphaFoldDB" id="A0A2D3V1T0"/>
<accession>A0A2D3V1T0</accession>
<dbReference type="EMBL" id="FJUY01000016">
    <property type="protein sequence ID" value="CZT23356.1"/>
    <property type="molecule type" value="Genomic_DNA"/>
</dbReference>
<dbReference type="Pfam" id="PF02330">
    <property type="entry name" value="MAM33"/>
    <property type="match status" value="1"/>
</dbReference>
<dbReference type="Gene3D" id="3.10.280.10">
    <property type="entry name" value="Mitochondrial glycoprotein"/>
    <property type="match status" value="1"/>
</dbReference>
<dbReference type="PANTHER" id="PTHR10826">
    <property type="entry name" value="COMPLEMENT COMPONENT 1"/>
    <property type="match status" value="1"/>
</dbReference>
<sequence>MLSLRAAVRAAPRTASRIASRTSSIRPAFNITSRITQQAPRIAAFSTTRCRFDDFAQQLAVKLESEINIETEESASQATSDTNVDNFLAENPDWTIEDTPGEQDVYLKRKFEDETVTVHFTIADFNQEIEPEDDMDAAMGDEEDMDMQSHGANSKGSINQGGTANRNFKVAPEDSVAPADREELQDEEDASPAYPVYVNVLIQRPGKGALKFDLTAVDGDIMINQLSHFAESALKNATEVLRRSPETAYAGPPFQQLDEEVQGIIESYLDARGINSALAQFLPEYVDVKEQKEYLGWLNRVKEFVE</sequence>
<evidence type="ECO:0000313" key="2">
    <source>
        <dbReference type="EMBL" id="CZT23356.1"/>
    </source>
</evidence>
<proteinExistence type="predicted"/>
<protein>
    <submittedName>
        <fullName evidence="2">Related to MAM33, mitochondrial matrix glycoprotein</fullName>
    </submittedName>
</protein>
<feature type="compositionally biased region" description="Polar residues" evidence="1">
    <location>
        <begin position="150"/>
        <end position="166"/>
    </location>
</feature>
<dbReference type="InterPro" id="IPR003428">
    <property type="entry name" value="MAM33"/>
</dbReference>
<dbReference type="GeneID" id="35604145"/>
<dbReference type="GO" id="GO:0005759">
    <property type="term" value="C:mitochondrial matrix"/>
    <property type="evidence" value="ECO:0007669"/>
    <property type="project" value="InterPro"/>
</dbReference>
<dbReference type="GO" id="GO:0042256">
    <property type="term" value="P:cytosolic ribosome assembly"/>
    <property type="evidence" value="ECO:0007669"/>
    <property type="project" value="TreeGrafter"/>
</dbReference>
<feature type="region of interest" description="Disordered" evidence="1">
    <location>
        <begin position="146"/>
        <end position="166"/>
    </location>
</feature>
<organism evidence="2 3">
    <name type="scientific">Ramularia collo-cygni</name>
    <dbReference type="NCBI Taxonomy" id="112498"/>
    <lineage>
        <taxon>Eukaryota</taxon>
        <taxon>Fungi</taxon>
        <taxon>Dikarya</taxon>
        <taxon>Ascomycota</taxon>
        <taxon>Pezizomycotina</taxon>
        <taxon>Dothideomycetes</taxon>
        <taxon>Dothideomycetidae</taxon>
        <taxon>Mycosphaerellales</taxon>
        <taxon>Mycosphaerellaceae</taxon>
        <taxon>Ramularia</taxon>
    </lineage>
</organism>
<reference evidence="2 3" key="1">
    <citation type="submission" date="2016-03" db="EMBL/GenBank/DDBJ databases">
        <authorList>
            <person name="Ploux O."/>
        </authorList>
    </citation>
    <scope>NUCLEOTIDE SEQUENCE [LARGE SCALE GENOMIC DNA]</scope>
    <source>
        <strain evidence="2 3">URUG2</strain>
    </source>
</reference>
<dbReference type="PANTHER" id="PTHR10826:SF1">
    <property type="entry name" value="COMPLEMENT COMPONENT 1 Q SUBCOMPONENT-BINDING PROTEIN, MITOCHONDRIAL"/>
    <property type="match status" value="1"/>
</dbReference>
<dbReference type="RefSeq" id="XP_023630080.1">
    <property type="nucleotide sequence ID" value="XM_023774312.1"/>
</dbReference>
<dbReference type="STRING" id="112498.A0A2D3V1T0"/>
<keyword evidence="3" id="KW-1185">Reference proteome</keyword>
<dbReference type="Proteomes" id="UP000225277">
    <property type="component" value="Unassembled WGS sequence"/>
</dbReference>
<dbReference type="OrthoDB" id="278212at2759"/>
<evidence type="ECO:0000313" key="3">
    <source>
        <dbReference type="Proteomes" id="UP000225277"/>
    </source>
</evidence>